<evidence type="ECO:0000313" key="2">
    <source>
        <dbReference type="EMBL" id="GGH81250.1"/>
    </source>
</evidence>
<evidence type="ECO:0000313" key="3">
    <source>
        <dbReference type="Proteomes" id="UP000656813"/>
    </source>
</evidence>
<dbReference type="PANTHER" id="PTHR38011:SF11">
    <property type="entry name" value="2,5-DIAMINO-6-RIBOSYLAMINO-4(3H)-PYRIMIDINONE 5'-PHOSPHATE REDUCTASE"/>
    <property type="match status" value="1"/>
</dbReference>
<reference evidence="2" key="2">
    <citation type="submission" date="2020-09" db="EMBL/GenBank/DDBJ databases">
        <authorList>
            <person name="Sun Q."/>
            <person name="Zhou Y."/>
        </authorList>
    </citation>
    <scope>NUCLEOTIDE SEQUENCE</scope>
    <source>
        <strain evidence="2">CGMCC 1.12777</strain>
    </source>
</reference>
<sequence>MNHKRKVVVYIATSLDGYIATESDGLEWLFAVEGEGDNGYLEFYETVDTILLGRRTYDWIMEHESGNFPYKNKNCFVFSRDENENTDDVIFIKEDIVAFTQTLKNQEGQNIWIAGGGDLLHHFLKAELVDELIMIVAPTLIGKGIPLFKERDNEIKLTLKGIRSFNQFAELHYLVKKEWT</sequence>
<dbReference type="AlphaFoldDB" id="A0A8J2ZVB2"/>
<reference evidence="2" key="1">
    <citation type="journal article" date="2014" name="Int. J. Syst. Evol. Microbiol.">
        <title>Complete genome sequence of Corynebacterium casei LMG S-19264T (=DSM 44701T), isolated from a smear-ripened cheese.</title>
        <authorList>
            <consortium name="US DOE Joint Genome Institute (JGI-PGF)"/>
            <person name="Walter F."/>
            <person name="Albersmeier A."/>
            <person name="Kalinowski J."/>
            <person name="Ruckert C."/>
        </authorList>
    </citation>
    <scope>NUCLEOTIDE SEQUENCE</scope>
    <source>
        <strain evidence="2">CGMCC 1.12777</strain>
    </source>
</reference>
<organism evidence="2 3">
    <name type="scientific">Pullulanibacillus pueri</name>
    <dbReference type="NCBI Taxonomy" id="1437324"/>
    <lineage>
        <taxon>Bacteria</taxon>
        <taxon>Bacillati</taxon>
        <taxon>Bacillota</taxon>
        <taxon>Bacilli</taxon>
        <taxon>Bacillales</taxon>
        <taxon>Sporolactobacillaceae</taxon>
        <taxon>Pullulanibacillus</taxon>
    </lineage>
</organism>
<dbReference type="InterPro" id="IPR002734">
    <property type="entry name" value="RibDG_C"/>
</dbReference>
<dbReference type="GO" id="GO:0009231">
    <property type="term" value="P:riboflavin biosynthetic process"/>
    <property type="evidence" value="ECO:0007669"/>
    <property type="project" value="InterPro"/>
</dbReference>
<dbReference type="InterPro" id="IPR050765">
    <property type="entry name" value="Riboflavin_Biosynth_HTPR"/>
</dbReference>
<feature type="domain" description="Bacterial bifunctional deaminase-reductase C-terminal" evidence="1">
    <location>
        <begin position="5"/>
        <end position="165"/>
    </location>
</feature>
<dbReference type="Pfam" id="PF01872">
    <property type="entry name" value="RibD_C"/>
    <property type="match status" value="1"/>
</dbReference>
<dbReference type="RefSeq" id="WP_188497153.1">
    <property type="nucleotide sequence ID" value="NZ_BMFV01000012.1"/>
</dbReference>
<dbReference type="InterPro" id="IPR024072">
    <property type="entry name" value="DHFR-like_dom_sf"/>
</dbReference>
<comment type="caution">
    <text evidence="2">The sequence shown here is derived from an EMBL/GenBank/DDBJ whole genome shotgun (WGS) entry which is preliminary data.</text>
</comment>
<dbReference type="PANTHER" id="PTHR38011">
    <property type="entry name" value="DIHYDROFOLATE REDUCTASE FAMILY PROTEIN (AFU_ORTHOLOGUE AFUA_8G06820)"/>
    <property type="match status" value="1"/>
</dbReference>
<protein>
    <submittedName>
        <fullName evidence="2">Dihydrofolate reductase</fullName>
    </submittedName>
</protein>
<keyword evidence="3" id="KW-1185">Reference proteome</keyword>
<dbReference type="EMBL" id="BMFV01000012">
    <property type="protein sequence ID" value="GGH81250.1"/>
    <property type="molecule type" value="Genomic_DNA"/>
</dbReference>
<dbReference type="GO" id="GO:0008703">
    <property type="term" value="F:5-amino-6-(5-phosphoribosylamino)uracil reductase activity"/>
    <property type="evidence" value="ECO:0007669"/>
    <property type="project" value="InterPro"/>
</dbReference>
<proteinExistence type="predicted"/>
<name>A0A8J2ZVB2_9BACL</name>
<gene>
    <name evidence="2" type="ORF">GCM10007096_18870</name>
</gene>
<dbReference type="Proteomes" id="UP000656813">
    <property type="component" value="Unassembled WGS sequence"/>
</dbReference>
<dbReference type="SUPFAM" id="SSF53597">
    <property type="entry name" value="Dihydrofolate reductase-like"/>
    <property type="match status" value="1"/>
</dbReference>
<accession>A0A8J2ZVB2</accession>
<evidence type="ECO:0000259" key="1">
    <source>
        <dbReference type="Pfam" id="PF01872"/>
    </source>
</evidence>
<dbReference type="Gene3D" id="3.40.430.10">
    <property type="entry name" value="Dihydrofolate Reductase, subunit A"/>
    <property type="match status" value="1"/>
</dbReference>